<evidence type="ECO:0000259" key="2">
    <source>
        <dbReference type="Pfam" id="PF09994"/>
    </source>
</evidence>
<dbReference type="EMBL" id="CP012160">
    <property type="protein sequence ID" value="AKS45397.1"/>
    <property type="molecule type" value="Genomic_DNA"/>
</dbReference>
<keyword evidence="4" id="KW-1185">Reference proteome</keyword>
<dbReference type="AlphaFoldDB" id="A0A0K0Y3E7"/>
<feature type="compositionally biased region" description="Basic and acidic residues" evidence="1">
    <location>
        <begin position="344"/>
        <end position="354"/>
    </location>
</feature>
<feature type="region of interest" description="Disordered" evidence="1">
    <location>
        <begin position="333"/>
        <end position="354"/>
    </location>
</feature>
<organism evidence="3 4">
    <name type="scientific">Octadecabacter temperatus</name>
    <dbReference type="NCBI Taxonomy" id="1458307"/>
    <lineage>
        <taxon>Bacteria</taxon>
        <taxon>Pseudomonadati</taxon>
        <taxon>Pseudomonadota</taxon>
        <taxon>Alphaproteobacteria</taxon>
        <taxon>Rhodobacterales</taxon>
        <taxon>Roseobacteraceae</taxon>
        <taxon>Octadecabacter</taxon>
    </lineage>
</organism>
<dbReference type="STRING" id="1458307.OSB_08370"/>
<feature type="domain" description="T6SS Phospholipase effector Tle1-like catalytic" evidence="2">
    <location>
        <begin position="30"/>
        <end position="284"/>
    </location>
</feature>
<accession>A0A0K0Y3E7</accession>
<dbReference type="Proteomes" id="UP000067444">
    <property type="component" value="Chromosome"/>
</dbReference>
<dbReference type="InterPro" id="IPR029058">
    <property type="entry name" value="AB_hydrolase_fold"/>
</dbReference>
<gene>
    <name evidence="3" type="ORF">OSB_08370</name>
</gene>
<dbReference type="PATRIC" id="fig|1458307.3.peg.847"/>
<proteinExistence type="predicted"/>
<dbReference type="PANTHER" id="PTHR33840:SF1">
    <property type="entry name" value="TLE1 PHOSPHOLIPASE DOMAIN-CONTAINING PROTEIN"/>
    <property type="match status" value="1"/>
</dbReference>
<evidence type="ECO:0000313" key="4">
    <source>
        <dbReference type="Proteomes" id="UP000067444"/>
    </source>
</evidence>
<name>A0A0K0Y3E7_9RHOB</name>
<protein>
    <recommendedName>
        <fullName evidence="2">T6SS Phospholipase effector Tle1-like catalytic domain-containing protein</fullName>
    </recommendedName>
</protein>
<evidence type="ECO:0000256" key="1">
    <source>
        <dbReference type="SAM" id="MobiDB-lite"/>
    </source>
</evidence>
<dbReference type="Pfam" id="PF09994">
    <property type="entry name" value="T6SS_Tle1-like_cat"/>
    <property type="match status" value="1"/>
</dbReference>
<dbReference type="InterPro" id="IPR018712">
    <property type="entry name" value="Tle1-like_cat"/>
</dbReference>
<sequence>MALTNWIKSVFGRGRQHETAGVRKRGQATHVIILDGTMSSLHGGEETHAGQLYKLLKEANDAANLGANLTIYYEPGIQWKDWGATLDVMQGRGINRQIKRAYGVLASRYQVGDRIVLAGYSRGAYAARSLAGVIDLVGLVKTTSATERNVQLAYRHYRRGGRGVAAEAFRKRHCHAAVEIEAVAVWDTVKALGVRLPILWRWSVVEHAFHNHALGGSIKHGFHALALDETREAYSPVLWACPPGWKGHMEQVWFSGTHGDVGGQLGGYEAARPLANLSLVWMLERLEQCEVPLPTDWAKRFPTDPTAPSMGRWRGWSKMFFVRGARVVGRDPSETYHPSVAQRHPKEAKFALPN</sequence>
<dbReference type="PANTHER" id="PTHR33840">
    <property type="match status" value="1"/>
</dbReference>
<dbReference type="OrthoDB" id="4378831at2"/>
<dbReference type="RefSeq" id="WP_049833792.1">
    <property type="nucleotide sequence ID" value="NZ_CP012160.1"/>
</dbReference>
<dbReference type="SUPFAM" id="SSF53474">
    <property type="entry name" value="alpha/beta-Hydrolases"/>
    <property type="match status" value="1"/>
</dbReference>
<evidence type="ECO:0000313" key="3">
    <source>
        <dbReference type="EMBL" id="AKS45397.1"/>
    </source>
</evidence>
<reference evidence="3 4" key="1">
    <citation type="journal article" date="2015" name="Genome Announc.">
        <title>Closed Genome Sequence of Octadecabacter temperatus SB1, the First Mesophilic Species of the Genus Octadecabacter.</title>
        <authorList>
            <person name="Voget S."/>
            <person name="Billerbeck S."/>
            <person name="Simon M."/>
            <person name="Daniel R."/>
        </authorList>
    </citation>
    <scope>NUCLEOTIDE SEQUENCE [LARGE SCALE GENOMIC DNA]</scope>
    <source>
        <strain evidence="3 4">SB1</strain>
    </source>
</reference>
<dbReference type="KEGG" id="otm:OSB_08370"/>